<keyword evidence="2" id="KW-1185">Reference proteome</keyword>
<dbReference type="SUPFAM" id="SSF51182">
    <property type="entry name" value="RmlC-like cupins"/>
    <property type="match status" value="1"/>
</dbReference>
<protein>
    <submittedName>
        <fullName evidence="1">Cupin</fullName>
    </submittedName>
</protein>
<organism evidence="1 2">
    <name type="scientific">Chryseobacterium flavum</name>
    <dbReference type="NCBI Taxonomy" id="415851"/>
    <lineage>
        <taxon>Bacteria</taxon>
        <taxon>Pseudomonadati</taxon>
        <taxon>Bacteroidota</taxon>
        <taxon>Flavobacteriia</taxon>
        <taxon>Flavobacteriales</taxon>
        <taxon>Weeksellaceae</taxon>
        <taxon>Chryseobacterium group</taxon>
        <taxon>Chryseobacterium</taxon>
    </lineage>
</organism>
<evidence type="ECO:0000313" key="2">
    <source>
        <dbReference type="Proteomes" id="UP000256769"/>
    </source>
</evidence>
<evidence type="ECO:0000313" key="1">
    <source>
        <dbReference type="EMBL" id="REC64689.1"/>
    </source>
</evidence>
<sequence>MTRKNLSGALIVLASSLILSTCDNSSSYDEKSEYSDKIESVTLLKSTKSWDGTLYNSYPGGQPEVSVLRISVPPNKALDWHKHPVINAAYIEKGEIQIERKDDGRTQWVKQGQALPEVVNTAHRGKTGDKGATLIVFYSGTTDLPLSEPVH</sequence>
<dbReference type="OrthoDB" id="287220at2"/>
<accession>A0A3D9CG25</accession>
<reference evidence="1 2" key="1">
    <citation type="journal article" date="2007" name="Int. J. Syst. Evol. Microbiol.">
        <title>Chryseobacterium flavum sp. nov., isolated from polluted soil.</title>
        <authorList>
            <person name="Zhou Y."/>
            <person name="Dong J."/>
            <person name="Wang X."/>
            <person name="Huang X."/>
            <person name="Zhang K.Y."/>
            <person name="Zhang Y.Q."/>
            <person name="Guo Y.F."/>
            <person name="Lai R."/>
            <person name="Li W.J."/>
        </authorList>
    </citation>
    <scope>NUCLEOTIDE SEQUENCE [LARGE SCALE GENOMIC DNA]</scope>
    <source>
        <strain evidence="1 2">KCTC 12877</strain>
    </source>
</reference>
<gene>
    <name evidence="1" type="ORF">DRF59_19515</name>
</gene>
<dbReference type="CDD" id="cd02236">
    <property type="entry name" value="cupin_CV2614-like"/>
    <property type="match status" value="1"/>
</dbReference>
<dbReference type="EMBL" id="QNUE01000026">
    <property type="protein sequence ID" value="REC64689.1"/>
    <property type="molecule type" value="Genomic_DNA"/>
</dbReference>
<dbReference type="RefSeq" id="WP_115964092.1">
    <property type="nucleotide sequence ID" value="NZ_CBCRVL010000024.1"/>
</dbReference>
<proteinExistence type="predicted"/>
<dbReference type="InterPro" id="IPR014710">
    <property type="entry name" value="RmlC-like_jellyroll"/>
</dbReference>
<dbReference type="AlphaFoldDB" id="A0A3D9CG25"/>
<dbReference type="Gene3D" id="2.60.120.10">
    <property type="entry name" value="Jelly Rolls"/>
    <property type="match status" value="1"/>
</dbReference>
<name>A0A3D9CG25_9FLAO</name>
<dbReference type="InterPro" id="IPR011051">
    <property type="entry name" value="RmlC_Cupin_sf"/>
</dbReference>
<dbReference type="Proteomes" id="UP000256769">
    <property type="component" value="Unassembled WGS sequence"/>
</dbReference>
<comment type="caution">
    <text evidence="1">The sequence shown here is derived from an EMBL/GenBank/DDBJ whole genome shotgun (WGS) entry which is preliminary data.</text>
</comment>